<dbReference type="InterPro" id="IPR008271">
    <property type="entry name" value="Ser/Thr_kinase_AS"/>
</dbReference>
<feature type="compositionally biased region" description="Acidic residues" evidence="4">
    <location>
        <begin position="381"/>
        <end position="390"/>
    </location>
</feature>
<evidence type="ECO:0000256" key="1">
    <source>
        <dbReference type="ARBA" id="ARBA00022741"/>
    </source>
</evidence>
<dbReference type="InterPro" id="IPR011009">
    <property type="entry name" value="Kinase-like_dom_sf"/>
</dbReference>
<evidence type="ECO:0000313" key="6">
    <source>
        <dbReference type="Proteomes" id="UP001652582"/>
    </source>
</evidence>
<name>A0ABM3LJE3_BICAN</name>
<dbReference type="SMART" id="SM00220">
    <property type="entry name" value="S_TKc"/>
    <property type="match status" value="1"/>
</dbReference>
<protein>
    <submittedName>
        <fullName evidence="7">Uncharacterized protein LOC112049641 isoform X1</fullName>
    </submittedName>
</protein>
<feature type="compositionally biased region" description="Basic and acidic residues" evidence="4">
    <location>
        <begin position="843"/>
        <end position="856"/>
    </location>
</feature>
<evidence type="ECO:0000256" key="2">
    <source>
        <dbReference type="ARBA" id="ARBA00022840"/>
    </source>
</evidence>
<gene>
    <name evidence="7" type="primary">LOC112049641</name>
</gene>
<organism evidence="6 7">
    <name type="scientific">Bicyclus anynana</name>
    <name type="common">Squinting bush brown butterfly</name>
    <dbReference type="NCBI Taxonomy" id="110368"/>
    <lineage>
        <taxon>Eukaryota</taxon>
        <taxon>Metazoa</taxon>
        <taxon>Ecdysozoa</taxon>
        <taxon>Arthropoda</taxon>
        <taxon>Hexapoda</taxon>
        <taxon>Insecta</taxon>
        <taxon>Pterygota</taxon>
        <taxon>Neoptera</taxon>
        <taxon>Endopterygota</taxon>
        <taxon>Lepidoptera</taxon>
        <taxon>Glossata</taxon>
        <taxon>Ditrysia</taxon>
        <taxon>Papilionoidea</taxon>
        <taxon>Nymphalidae</taxon>
        <taxon>Satyrinae</taxon>
        <taxon>Satyrini</taxon>
        <taxon>Mycalesina</taxon>
        <taxon>Bicyclus</taxon>
    </lineage>
</organism>
<feature type="compositionally biased region" description="Low complexity" evidence="4">
    <location>
        <begin position="1153"/>
        <end position="1183"/>
    </location>
</feature>
<dbReference type="Pfam" id="PF23312">
    <property type="entry name" value="UBA_SIK3"/>
    <property type="match status" value="1"/>
</dbReference>
<feature type="compositionally biased region" description="Basic residues" evidence="4">
    <location>
        <begin position="1143"/>
        <end position="1152"/>
    </location>
</feature>
<proteinExistence type="predicted"/>
<dbReference type="InterPro" id="IPR017441">
    <property type="entry name" value="Protein_kinase_ATP_BS"/>
</dbReference>
<feature type="region of interest" description="Disordered" evidence="4">
    <location>
        <begin position="358"/>
        <end position="391"/>
    </location>
</feature>
<dbReference type="PROSITE" id="PS00108">
    <property type="entry name" value="PROTEIN_KINASE_ST"/>
    <property type="match status" value="1"/>
</dbReference>
<evidence type="ECO:0000256" key="4">
    <source>
        <dbReference type="SAM" id="MobiDB-lite"/>
    </source>
</evidence>
<dbReference type="InterPro" id="IPR000719">
    <property type="entry name" value="Prot_kinase_dom"/>
</dbReference>
<feature type="region of interest" description="Disordered" evidence="4">
    <location>
        <begin position="411"/>
        <end position="447"/>
    </location>
</feature>
<keyword evidence="6" id="KW-1185">Reference proteome</keyword>
<dbReference type="GeneID" id="112049641"/>
<reference evidence="7" key="1">
    <citation type="submission" date="2025-08" db="UniProtKB">
        <authorList>
            <consortium name="RefSeq"/>
        </authorList>
    </citation>
    <scope>IDENTIFICATION</scope>
</reference>
<dbReference type="SUPFAM" id="SSF56112">
    <property type="entry name" value="Protein kinase-like (PK-like)"/>
    <property type="match status" value="1"/>
</dbReference>
<feature type="compositionally biased region" description="Basic residues" evidence="4">
    <location>
        <begin position="675"/>
        <end position="692"/>
    </location>
</feature>
<dbReference type="Proteomes" id="UP001652582">
    <property type="component" value="Chromosome 8"/>
</dbReference>
<feature type="compositionally biased region" description="Basic and acidic residues" evidence="4">
    <location>
        <begin position="897"/>
        <end position="914"/>
    </location>
</feature>
<feature type="region of interest" description="Disordered" evidence="4">
    <location>
        <begin position="707"/>
        <end position="963"/>
    </location>
</feature>
<feature type="compositionally biased region" description="Basic and acidic residues" evidence="4">
    <location>
        <begin position="821"/>
        <end position="833"/>
    </location>
</feature>
<feature type="compositionally biased region" description="Basic residues" evidence="4">
    <location>
        <begin position="882"/>
        <end position="896"/>
    </location>
</feature>
<sequence length="1269" mass="136516">MASNIKPMHKTKHFPIDHLVCVGNYELEKTIGTGNFAVVKLATHVITKSKVAIKIIDKSRLDEDNLKKTFREIAIMKRLRHPHIVRLYQVMESSHTLYLVTEYAPCGEIFDHLVSAGRMSEPAAARSFAQMVAAVGYCHASGVVHRDLKAENLLLDKDMNIKLADFGFSNEYTAGAPLATWCGSPPYAAPELFEGRQYDGPKADVWSLGVVLYVLVCGALPFDGGTLSELRASVLGGKFRIPYFMSQACEQLIRHMLVLEPERRLSLRGVARHRWLAAHQPGPGPGAAAGACACHPPAAPAADAAARHAAVLARMLALPGLTPQHIQQSVQEERFDHVAAIYHLLMDKLEQKDCSADMDRDSLDSTTGLPLDLTSCKSSEEEQMEAEDSGEGLQVAGYLTGVHSADSFEKFGESAPQCEESAALSAPPSPPSPHAARRHTVGPGDCRHAQAGELSARAVPLCASAHFNQAGGEAGGGPAEVSLLPNTNLAAKLPAVQHQPPRYCSVKHHLLKPPVVMQAQGECRCCPTPTWRPSCRPCSTSRRATAASSTTCSSRPSSCRRRVSVAAAQHQPGGQAAGRAAPAAALLQRQAPPAQAARRHAGAGLVVRAARVGRRRARAARGAGVLRARALAPRVGQRAGGARRGRGGRAARRRRRLQLQPVQVHAEPRQQQAPHHGHARGRRRRVGRLHRHHHGEQLALVVGQLARAPQRPAHRHRAPAGHKPRTRYGGGGSDEPELPASVHPGGIRLPRAAGVPEPPAREPAADRPGLDNRGDAELFQKFHETRPRDDTAGEHHGVRGAGGDPLHARRVSVLPHARGRRAAERLHRQRDPALHAGGRRPLLRRERPVLRLDRVGHAAPRPELSDAGLHRQRHARPEPAARARRHGARGPRRGRPARVDRVRDADARPGVDHGRHPRPKPGLDPERRPRPEPNVPKPRLHEHRDTGQPRFDRVRHPHERGPQRLPHVRRVRAELPRRLPGGPPAAQVLGPAASQAADVGHGAGDGARTCRALLAGAARGAEPAARRARPGLGAHGVPAAAARPGAARRSLPAARRARARRLRARLARARARARARRRARRHAAGPVAEAGHQPEQPVLAAAVAGGAQVAALVRRLRAGARVARQPRLAAAPDHRGAQLPAHGLHHARHAAAQRRAAGPAQRRGRGRLPAAAPHGAPAAARRGAPLAQQLAHLQPRLAARHDPGGDRQRLAQRGRQVRGARLPALPGRASADQPDGLPRLRDHPGGVVVGGQRGQLGERQVPSPAVRHL</sequence>
<feature type="compositionally biased region" description="Basic residues" evidence="4">
    <location>
        <begin position="712"/>
        <end position="726"/>
    </location>
</feature>
<feature type="compositionally biased region" description="Basic and acidic residues" evidence="4">
    <location>
        <begin position="942"/>
        <end position="962"/>
    </location>
</feature>
<dbReference type="PROSITE" id="PS50011">
    <property type="entry name" value="PROTEIN_KINASE_DOM"/>
    <property type="match status" value="1"/>
</dbReference>
<dbReference type="Pfam" id="PF00069">
    <property type="entry name" value="Pkinase"/>
    <property type="match status" value="1"/>
</dbReference>
<keyword evidence="2 3" id="KW-0067">ATP-binding</keyword>
<dbReference type="CDD" id="cd14338">
    <property type="entry name" value="UBA_SIK"/>
    <property type="match status" value="1"/>
</dbReference>
<feature type="compositionally biased region" description="Basic and acidic residues" evidence="4">
    <location>
        <begin position="1199"/>
        <end position="1209"/>
    </location>
</feature>
<feature type="region of interest" description="Disordered" evidence="4">
    <location>
        <begin position="1141"/>
        <end position="1183"/>
    </location>
</feature>
<feature type="compositionally biased region" description="Basic and acidic residues" evidence="4">
    <location>
        <begin position="759"/>
        <end position="797"/>
    </location>
</feature>
<evidence type="ECO:0000259" key="5">
    <source>
        <dbReference type="PROSITE" id="PS50011"/>
    </source>
</evidence>
<feature type="binding site" evidence="3">
    <location>
        <position position="54"/>
    </location>
    <ligand>
        <name>ATP</name>
        <dbReference type="ChEBI" id="CHEBI:30616"/>
    </ligand>
</feature>
<feature type="compositionally biased region" description="Basic and acidic residues" evidence="4">
    <location>
        <begin position="921"/>
        <end position="931"/>
    </location>
</feature>
<evidence type="ECO:0000256" key="3">
    <source>
        <dbReference type="PROSITE-ProRule" id="PRU10141"/>
    </source>
</evidence>
<dbReference type="PANTHER" id="PTHR24346">
    <property type="entry name" value="MAP/MICROTUBULE AFFINITY-REGULATING KINASE"/>
    <property type="match status" value="1"/>
</dbReference>
<dbReference type="InterPro" id="IPR057380">
    <property type="entry name" value="UBA_SIK1/2/3"/>
</dbReference>
<feature type="compositionally biased region" description="Low complexity" evidence="4">
    <location>
        <begin position="1030"/>
        <end position="1054"/>
    </location>
</feature>
<dbReference type="PROSITE" id="PS00107">
    <property type="entry name" value="PROTEIN_KINASE_ATP"/>
    <property type="match status" value="1"/>
</dbReference>
<feature type="region of interest" description="Disordered" evidence="4">
    <location>
        <begin position="1198"/>
        <end position="1269"/>
    </location>
</feature>
<dbReference type="PANTHER" id="PTHR24346:SF42">
    <property type="entry name" value="SERINE_THREONINE-PROTEIN KINASE SIK3"/>
    <property type="match status" value="1"/>
</dbReference>
<evidence type="ECO:0000313" key="7">
    <source>
        <dbReference type="RefSeq" id="XP_052739179.1"/>
    </source>
</evidence>
<keyword evidence="1 3" id="KW-0547">Nucleotide-binding</keyword>
<dbReference type="Gene3D" id="1.10.510.10">
    <property type="entry name" value="Transferase(Phosphotransferase) domain 1"/>
    <property type="match status" value="1"/>
</dbReference>
<accession>A0ABM3LJE3</accession>
<feature type="region of interest" description="Disordered" evidence="4">
    <location>
        <begin position="636"/>
        <end position="692"/>
    </location>
</feature>
<feature type="compositionally biased region" description="Basic residues" evidence="4">
    <location>
        <begin position="641"/>
        <end position="657"/>
    </location>
</feature>
<dbReference type="RefSeq" id="XP_052739179.1">
    <property type="nucleotide sequence ID" value="XM_052883219.1"/>
</dbReference>
<feature type="region of interest" description="Disordered" evidence="4">
    <location>
        <begin position="1027"/>
        <end position="1054"/>
    </location>
</feature>
<feature type="domain" description="Protein kinase" evidence="5">
    <location>
        <begin position="25"/>
        <end position="276"/>
    </location>
</feature>